<evidence type="ECO:0000313" key="14">
    <source>
        <dbReference type="EMBL" id="MBC1796133.1"/>
    </source>
</evidence>
<dbReference type="AlphaFoldDB" id="A0A099WF84"/>
<organism evidence="10 17">
    <name type="scientific">Listeria booriae</name>
    <dbReference type="NCBI Taxonomy" id="1552123"/>
    <lineage>
        <taxon>Bacteria</taxon>
        <taxon>Bacillati</taxon>
        <taxon>Bacillota</taxon>
        <taxon>Bacilli</taxon>
        <taxon>Bacillales</taxon>
        <taxon>Listeriaceae</taxon>
        <taxon>Listeria</taxon>
    </lineage>
</organism>
<evidence type="ECO:0000256" key="3">
    <source>
        <dbReference type="ARBA" id="ARBA00022679"/>
    </source>
</evidence>
<dbReference type="Proteomes" id="UP000529446">
    <property type="component" value="Unassembled WGS sequence"/>
</dbReference>
<evidence type="ECO:0000313" key="19">
    <source>
        <dbReference type="Proteomes" id="UP000529446"/>
    </source>
</evidence>
<dbReference type="EMBL" id="JAARXI010000003">
    <property type="protein sequence ID" value="MBC2116411.1"/>
    <property type="molecule type" value="Genomic_DNA"/>
</dbReference>
<dbReference type="FunFam" id="3.40.50.300:FF:000527">
    <property type="entry name" value="Tyrosine-protein kinase etk"/>
    <property type="match status" value="1"/>
</dbReference>
<keyword evidence="17" id="KW-1185">Reference proteome</keyword>
<dbReference type="EMBL" id="JAARRU010000002">
    <property type="protein sequence ID" value="MBC1565399.1"/>
    <property type="molecule type" value="Genomic_DNA"/>
</dbReference>
<dbReference type="RefSeq" id="WP_036084650.1">
    <property type="nucleotide sequence ID" value="NZ_CBCSHQ010000001.1"/>
</dbReference>
<dbReference type="PANTHER" id="PTHR32309:SF13">
    <property type="entry name" value="FERRIC ENTEROBACTIN TRANSPORT PROTEIN FEPE"/>
    <property type="match status" value="1"/>
</dbReference>
<comment type="catalytic activity">
    <reaction evidence="8">
        <text>L-tyrosyl-[protein] + ATP = O-phospho-L-tyrosyl-[protein] + ADP + H(+)</text>
        <dbReference type="Rhea" id="RHEA:10596"/>
        <dbReference type="Rhea" id="RHEA-COMP:10136"/>
        <dbReference type="Rhea" id="RHEA-COMP:20101"/>
        <dbReference type="ChEBI" id="CHEBI:15378"/>
        <dbReference type="ChEBI" id="CHEBI:30616"/>
        <dbReference type="ChEBI" id="CHEBI:46858"/>
        <dbReference type="ChEBI" id="CHEBI:61978"/>
        <dbReference type="ChEBI" id="CHEBI:456216"/>
        <dbReference type="EC" id="2.7.10.2"/>
    </reaction>
</comment>
<dbReference type="Pfam" id="PF13614">
    <property type="entry name" value="AAA_31"/>
    <property type="match status" value="1"/>
</dbReference>
<evidence type="ECO:0000256" key="1">
    <source>
        <dbReference type="ARBA" id="ARBA00007316"/>
    </source>
</evidence>
<dbReference type="InterPro" id="IPR027417">
    <property type="entry name" value="P-loop_NTPase"/>
</dbReference>
<evidence type="ECO:0000313" key="20">
    <source>
        <dbReference type="Proteomes" id="UP000539064"/>
    </source>
</evidence>
<name>A0A099WF84_9LIST</name>
<evidence type="ECO:0000256" key="6">
    <source>
        <dbReference type="ARBA" id="ARBA00022840"/>
    </source>
</evidence>
<keyword evidence="4" id="KW-0547">Nucleotide-binding</keyword>
<dbReference type="EC" id="2.7.10.2" evidence="2"/>
<feature type="domain" description="AAA" evidence="9">
    <location>
        <begin position="57"/>
        <end position="204"/>
    </location>
</feature>
<dbReference type="EMBL" id="JAARVG010000007">
    <property type="protein sequence ID" value="MBC1793594.1"/>
    <property type="molecule type" value="Genomic_DNA"/>
</dbReference>
<keyword evidence="3" id="KW-0808">Transferase</keyword>
<evidence type="ECO:0000259" key="9">
    <source>
        <dbReference type="Pfam" id="PF13614"/>
    </source>
</evidence>
<dbReference type="SUPFAM" id="SSF52540">
    <property type="entry name" value="P-loop containing nucleoside triphosphate hydrolases"/>
    <property type="match status" value="1"/>
</dbReference>
<dbReference type="EMBL" id="JAARYH010000004">
    <property type="protein sequence ID" value="MBC2167109.1"/>
    <property type="molecule type" value="Genomic_DNA"/>
</dbReference>
<evidence type="ECO:0000313" key="23">
    <source>
        <dbReference type="Proteomes" id="UP000586951"/>
    </source>
</evidence>
<keyword evidence="5 11" id="KW-0418">Kinase</keyword>
<dbReference type="Proteomes" id="UP000029844">
    <property type="component" value="Unassembled WGS sequence"/>
</dbReference>
<dbReference type="Proteomes" id="UP000541955">
    <property type="component" value="Unassembled WGS sequence"/>
</dbReference>
<evidence type="ECO:0000313" key="22">
    <source>
        <dbReference type="Proteomes" id="UP000548082"/>
    </source>
</evidence>
<dbReference type="NCBIfam" id="TIGR01007">
    <property type="entry name" value="eps_fam"/>
    <property type="match status" value="1"/>
</dbReference>
<dbReference type="Proteomes" id="UP000519573">
    <property type="component" value="Unassembled WGS sequence"/>
</dbReference>
<evidence type="ECO:0000256" key="4">
    <source>
        <dbReference type="ARBA" id="ARBA00022741"/>
    </source>
</evidence>
<comment type="similarity">
    <text evidence="1">Belongs to the CpsD/CapB family.</text>
</comment>
<dbReference type="PANTHER" id="PTHR32309">
    <property type="entry name" value="TYROSINE-PROTEIN KINASE"/>
    <property type="match status" value="1"/>
</dbReference>
<evidence type="ECO:0000313" key="18">
    <source>
        <dbReference type="Proteomes" id="UP000519573"/>
    </source>
</evidence>
<evidence type="ECO:0000313" key="12">
    <source>
        <dbReference type="EMBL" id="MBC1565399.1"/>
    </source>
</evidence>
<dbReference type="eggNOG" id="COG0489">
    <property type="taxonomic scope" value="Bacteria"/>
</dbReference>
<dbReference type="Proteomes" id="UP000539064">
    <property type="component" value="Unassembled WGS sequence"/>
</dbReference>
<dbReference type="EMBL" id="JNFA01000011">
    <property type="protein sequence ID" value="KGL42775.1"/>
    <property type="molecule type" value="Genomic_DNA"/>
</dbReference>
<keyword evidence="6" id="KW-0067">ATP-binding</keyword>
<dbReference type="Gene3D" id="3.40.50.300">
    <property type="entry name" value="P-loop containing nucleotide triphosphate hydrolases"/>
    <property type="match status" value="1"/>
</dbReference>
<dbReference type="Proteomes" id="UP000586951">
    <property type="component" value="Unassembled WGS sequence"/>
</dbReference>
<dbReference type="EMBL" id="JAARVD010000002">
    <property type="protein sequence ID" value="MBC1796133.1"/>
    <property type="molecule type" value="Genomic_DNA"/>
</dbReference>
<dbReference type="Proteomes" id="UP000548082">
    <property type="component" value="Unassembled WGS sequence"/>
</dbReference>
<proteinExistence type="inferred from homology"/>
<reference evidence="18 19" key="2">
    <citation type="submission" date="2020-03" db="EMBL/GenBank/DDBJ databases">
        <title>Soil Listeria distribution.</title>
        <authorList>
            <person name="Liao J."/>
            <person name="Wiedmann M."/>
        </authorList>
    </citation>
    <scope>NUCLEOTIDE SEQUENCE [LARGE SCALE GENOMIC DNA]</scope>
    <source>
        <strain evidence="16 18">FSL L7-0245</strain>
        <strain evidence="15 19">FSL L7-0360</strain>
        <strain evidence="13 20">FSL L7-0978</strain>
        <strain evidence="14 22">FSL L7-0990</strain>
        <strain evidence="11 21">FSL L7-1387</strain>
        <strain evidence="12 23">FSL L7-1427</strain>
    </source>
</reference>
<protein>
    <recommendedName>
        <fullName evidence="2">non-specific protein-tyrosine kinase</fullName>
        <ecNumber evidence="2">2.7.10.2</ecNumber>
    </recommendedName>
</protein>
<gene>
    <name evidence="10" type="ORF">EP57_04775</name>
    <name evidence="11" type="ORF">HB902_05355</name>
    <name evidence="12" type="ORF">HB907_08270</name>
    <name evidence="13" type="ORF">HCA52_09225</name>
    <name evidence="14" type="ORF">HCA55_05310</name>
    <name evidence="15" type="ORF">HCB06_07210</name>
    <name evidence="16" type="ORF">HCB26_11070</name>
</gene>
<dbReference type="GO" id="GO:0042802">
    <property type="term" value="F:identical protein binding"/>
    <property type="evidence" value="ECO:0007669"/>
    <property type="project" value="UniProtKB-ARBA"/>
</dbReference>
<accession>A0A099WF84</accession>
<dbReference type="GeneID" id="58716718"/>
<dbReference type="EMBL" id="JAARRW010000002">
    <property type="protein sequence ID" value="MBC1561487.1"/>
    <property type="molecule type" value="Genomic_DNA"/>
</dbReference>
<dbReference type="GO" id="GO:0005886">
    <property type="term" value="C:plasma membrane"/>
    <property type="evidence" value="ECO:0007669"/>
    <property type="project" value="TreeGrafter"/>
</dbReference>
<keyword evidence="7" id="KW-0829">Tyrosine-protein kinase</keyword>
<reference evidence="10 17" key="1">
    <citation type="submission" date="2014-05" db="EMBL/GenBank/DDBJ databases">
        <title>Novel Listeriaceae from food processing environments.</title>
        <authorList>
            <person name="den Bakker H.C."/>
        </authorList>
    </citation>
    <scope>NUCLEOTIDE SEQUENCE [LARGE SCALE GENOMIC DNA]</scope>
    <source>
        <strain evidence="10 17">FSL A5-0281</strain>
    </source>
</reference>
<evidence type="ECO:0000256" key="5">
    <source>
        <dbReference type="ARBA" id="ARBA00022777"/>
    </source>
</evidence>
<evidence type="ECO:0000313" key="15">
    <source>
        <dbReference type="EMBL" id="MBC2116411.1"/>
    </source>
</evidence>
<evidence type="ECO:0000313" key="11">
    <source>
        <dbReference type="EMBL" id="MBC1561487.1"/>
    </source>
</evidence>
<evidence type="ECO:0000313" key="16">
    <source>
        <dbReference type="EMBL" id="MBC2167109.1"/>
    </source>
</evidence>
<evidence type="ECO:0000256" key="2">
    <source>
        <dbReference type="ARBA" id="ARBA00011903"/>
    </source>
</evidence>
<dbReference type="InterPro" id="IPR005702">
    <property type="entry name" value="Wzc-like_C"/>
</dbReference>
<sequence>MRNKNKQKKNNRKKLVTYFDPRSPISEEFTSVKTNIEFTTISQASQVLMITSAEPDAGKSIMASNLAVVFAQQGKKTLLIDLDLRKPTQHRVFFSNNEIGLTGLLVKSECRTKAIQDTEIDKLQVLASGHIPPNPTEILNAPKLAELIETLREEYDQIILDAPPVLVASDARLIARLADGIIFIIKSGASEYKKIAKSIELLQQTQTKILGTVLNNPNAQAARMYYTYSDK</sequence>
<dbReference type="OrthoDB" id="9794577at2"/>
<evidence type="ECO:0000313" key="17">
    <source>
        <dbReference type="Proteomes" id="UP000029844"/>
    </source>
</evidence>
<dbReference type="STRING" id="1552123.EP57_04775"/>
<evidence type="ECO:0000313" key="13">
    <source>
        <dbReference type="EMBL" id="MBC1793594.1"/>
    </source>
</evidence>
<evidence type="ECO:0000256" key="8">
    <source>
        <dbReference type="ARBA" id="ARBA00051245"/>
    </source>
</evidence>
<evidence type="ECO:0000256" key="7">
    <source>
        <dbReference type="ARBA" id="ARBA00023137"/>
    </source>
</evidence>
<dbReference type="InterPro" id="IPR050445">
    <property type="entry name" value="Bact_polysacc_biosynth/exp"/>
</dbReference>
<evidence type="ECO:0000313" key="10">
    <source>
        <dbReference type="EMBL" id="KGL42775.1"/>
    </source>
</evidence>
<dbReference type="InterPro" id="IPR025669">
    <property type="entry name" value="AAA_dom"/>
</dbReference>
<evidence type="ECO:0000313" key="21">
    <source>
        <dbReference type="Proteomes" id="UP000541955"/>
    </source>
</evidence>
<comment type="caution">
    <text evidence="10">The sequence shown here is derived from an EMBL/GenBank/DDBJ whole genome shotgun (WGS) entry which is preliminary data.</text>
</comment>
<dbReference type="GO" id="GO:0005524">
    <property type="term" value="F:ATP binding"/>
    <property type="evidence" value="ECO:0007669"/>
    <property type="project" value="UniProtKB-KW"/>
</dbReference>
<dbReference type="CDD" id="cd05387">
    <property type="entry name" value="BY-kinase"/>
    <property type="match status" value="1"/>
</dbReference>
<dbReference type="GO" id="GO:0004715">
    <property type="term" value="F:non-membrane spanning protein tyrosine kinase activity"/>
    <property type="evidence" value="ECO:0007669"/>
    <property type="project" value="UniProtKB-EC"/>
</dbReference>